<evidence type="ECO:0000313" key="3">
    <source>
        <dbReference type="EMBL" id="KAI6651504.1"/>
    </source>
</evidence>
<dbReference type="GO" id="GO:0002188">
    <property type="term" value="P:translation reinitiation"/>
    <property type="evidence" value="ECO:0007669"/>
    <property type="project" value="TreeGrafter"/>
</dbReference>
<dbReference type="PROSITE" id="PS50296">
    <property type="entry name" value="SUI1"/>
    <property type="match status" value="1"/>
</dbReference>
<proteinExistence type="inferred from homology"/>
<dbReference type="Pfam" id="PF21023">
    <property type="entry name" value="DENR_N"/>
    <property type="match status" value="1"/>
</dbReference>
<dbReference type="GO" id="GO:0003729">
    <property type="term" value="F:mRNA binding"/>
    <property type="evidence" value="ECO:0007669"/>
    <property type="project" value="TreeGrafter"/>
</dbReference>
<name>A0AAV7JSN1_9METZ</name>
<dbReference type="InterPro" id="IPR001950">
    <property type="entry name" value="SUI1"/>
</dbReference>
<dbReference type="PANTHER" id="PTHR12789">
    <property type="entry name" value="DENSITY-REGULATED PROTEIN HOMOLOG"/>
    <property type="match status" value="1"/>
</dbReference>
<dbReference type="EMBL" id="JAKMXF010000303">
    <property type="protein sequence ID" value="KAI6651504.1"/>
    <property type="molecule type" value="Genomic_DNA"/>
</dbReference>
<accession>A0AAV7JSN1</accession>
<dbReference type="Pfam" id="PF01253">
    <property type="entry name" value="SUI1"/>
    <property type="match status" value="1"/>
</dbReference>
<dbReference type="GO" id="GO:0001731">
    <property type="term" value="P:formation of translation preinitiation complex"/>
    <property type="evidence" value="ECO:0007669"/>
    <property type="project" value="TreeGrafter"/>
</dbReference>
<dbReference type="InterPro" id="IPR050318">
    <property type="entry name" value="DENR/SUI1_TIF"/>
</dbReference>
<evidence type="ECO:0000313" key="4">
    <source>
        <dbReference type="Proteomes" id="UP001165289"/>
    </source>
</evidence>
<dbReference type="GO" id="GO:0003743">
    <property type="term" value="F:translation initiation factor activity"/>
    <property type="evidence" value="ECO:0007669"/>
    <property type="project" value="InterPro"/>
</dbReference>
<dbReference type="Gene3D" id="3.30.780.10">
    <property type="entry name" value="SUI1-like domain"/>
    <property type="match status" value="1"/>
</dbReference>
<comment type="caution">
    <text evidence="3">The sequence shown here is derived from an EMBL/GenBank/DDBJ whole genome shotgun (WGS) entry which is preliminary data.</text>
</comment>
<organism evidence="3 4">
    <name type="scientific">Oopsacas minuta</name>
    <dbReference type="NCBI Taxonomy" id="111878"/>
    <lineage>
        <taxon>Eukaryota</taxon>
        <taxon>Metazoa</taxon>
        <taxon>Porifera</taxon>
        <taxon>Hexactinellida</taxon>
        <taxon>Hexasterophora</taxon>
        <taxon>Lyssacinosida</taxon>
        <taxon>Leucopsacidae</taxon>
        <taxon>Oopsacas</taxon>
    </lineage>
</organism>
<dbReference type="AlphaFoldDB" id="A0AAV7JSN1"/>
<comment type="similarity">
    <text evidence="1">Belongs to the DENR family.</text>
</comment>
<reference evidence="3 4" key="1">
    <citation type="journal article" date="2023" name="BMC Biol.">
        <title>The compact genome of the sponge Oopsacas minuta (Hexactinellida) is lacking key metazoan core genes.</title>
        <authorList>
            <person name="Santini S."/>
            <person name="Schenkelaars Q."/>
            <person name="Jourda C."/>
            <person name="Duchesne M."/>
            <person name="Belahbib H."/>
            <person name="Rocher C."/>
            <person name="Selva M."/>
            <person name="Riesgo A."/>
            <person name="Vervoort M."/>
            <person name="Leys S.P."/>
            <person name="Kodjabachian L."/>
            <person name="Le Bivic A."/>
            <person name="Borchiellini C."/>
            <person name="Claverie J.M."/>
            <person name="Renard E."/>
        </authorList>
    </citation>
    <scope>NUCLEOTIDE SEQUENCE [LARGE SCALE GENOMIC DNA]</scope>
    <source>
        <strain evidence="3">SPO-2</strain>
    </source>
</reference>
<protein>
    <submittedName>
        <fullName evidence="3">Density-regulated protein</fullName>
    </submittedName>
</protein>
<dbReference type="Proteomes" id="UP001165289">
    <property type="component" value="Unassembled WGS sequence"/>
</dbReference>
<feature type="domain" description="SUI1" evidence="2">
    <location>
        <begin position="156"/>
        <end position="213"/>
    </location>
</feature>
<gene>
    <name evidence="3" type="ORF">LOD99_5112</name>
</gene>
<dbReference type="PANTHER" id="PTHR12789:SF0">
    <property type="entry name" value="DENSITY-REGULATED PROTEIN"/>
    <property type="match status" value="1"/>
</dbReference>
<sequence length="236" mass="26998">MLQKTSKNPKMIEWLILNETIMLETQFKIRNQYTALVTKNYSCTHTVYNNSVQVLDMATNELEQATPVLGDSTDYPIKVQYCGVCKMPTEFCEYSGVYGMCQKWLKENLPLEYEGLIARLGEDKLEEMSISDEKKKQTRGGKAIKKTKKQDAERIIYISYSNRAKGKFVTVVEGLKTWDIDLKKATKQFSQHYSRGASITGEDQILIQGSMDDLEEFILESWPEIEGSAIQTKATK</sequence>
<evidence type="ECO:0000259" key="2">
    <source>
        <dbReference type="PROSITE" id="PS50296"/>
    </source>
</evidence>
<keyword evidence="4" id="KW-1185">Reference proteome</keyword>
<dbReference type="InterPro" id="IPR048517">
    <property type="entry name" value="DENR_N"/>
</dbReference>
<dbReference type="InterPro" id="IPR036877">
    <property type="entry name" value="SUI1_dom_sf"/>
</dbReference>
<dbReference type="InterPro" id="IPR046447">
    <property type="entry name" value="DENR_C"/>
</dbReference>
<evidence type="ECO:0000256" key="1">
    <source>
        <dbReference type="ARBA" id="ARBA00007514"/>
    </source>
</evidence>
<dbReference type="SUPFAM" id="SSF55159">
    <property type="entry name" value="eIF1-like"/>
    <property type="match status" value="1"/>
</dbReference>
<dbReference type="CDD" id="cd11607">
    <property type="entry name" value="DENR_C"/>
    <property type="match status" value="1"/>
</dbReference>